<dbReference type="Gene3D" id="3.30.300.30">
    <property type="match status" value="1"/>
</dbReference>
<dbReference type="OrthoDB" id="3142841at2759"/>
<evidence type="ECO:0000313" key="6">
    <source>
        <dbReference type="EMBL" id="RPA75176.1"/>
    </source>
</evidence>
<evidence type="ECO:0000313" key="7">
    <source>
        <dbReference type="Proteomes" id="UP000275078"/>
    </source>
</evidence>
<sequence>MPIPFTTAHAAFERFAALHPTNIALKQLSSQMTYGAVDNAANLLATRLRRDYNVIPGRRVVMALRRSIDMVIAILAVLKAGGQYVPLDGNVVTEGTLEHIVADTKAAVILAMTRHMEKAAKCAGGVPVLDLERAIQMDSGLQGSKPAELATGNDGVYCVFTSGTTGKPKGVDVLHRNVCNLLTLSPGNVGMAPGRKVAQLLSVSFDMGQWEMLGAMMNGATLVLRTSDNWKDVMKEVDIVIATPTVLGRYKASDYPNIKYIAVAGEPCPDKLADEWAENATFYNSCGPTEITIVNTMHDHVPGGPNNIGKPTPNNIVYVLDESMNRVPIGQKGVMWAGGAGITAGYINLPEKTAERYVQGEDGTMMFNTGDLGRWLPDGSLEPMGRIDDQVKIKGFRVELDGVSAAIESCPGVEKACALLIGKELWGFYQPNTIDPSEVQKAVALVQPYYAVPTKYKGLNIFPFTPNGKIDKRQLQQMVTSAPIPAAVSIESFRQTAVNMGSQSVTVPEAAAAPYINEKQTWTEQVSSVSTPPTTTSQSSSATDLTLEKNSGHAHATAAWEGYLEQIMPDKRQDKKARNLRHIIFIVYRRLFTIAFVANVALIIAFACKGWGRDFWKIGTACGANLTVTVLMRQEHVINSMYGVVCRIPRSWPLFIRAHAAKIYHFGGLHSGCAVSATFWLIYLGVQIMIDNTGLVSIATKALTWALAAFLLAICTFAYPKFRVIKHDQFEMVHRFAGWTAIAIVWVQSVLLTNDIRGSQTLGRALIETPLFWMLTLITCCIIYPWLYLRKVDVQAEAMSKHAVRLHFAYRSQCTAGSFQRISTNPLTEWHSFATISKPGVNGYSLVISRAGDWTSSIIDNPPTKLWVRSIPTNGVFRIGTLFKKLVVIGTGSGIGPCLSVFLNEKVECRVIWTTQNPRETFSDEIVDDVLRADPNAIIYDTKIHGRPDMVKLAYRMYQDSGAEGVVIISNPKLTKKVVYGLESRGVPAFGAIWDS</sequence>
<dbReference type="InterPro" id="IPR039261">
    <property type="entry name" value="FNR_nucleotide-bd"/>
</dbReference>
<name>A0A3N4HQB7_ASCIM</name>
<keyword evidence="4" id="KW-0812">Transmembrane</keyword>
<dbReference type="InterPro" id="IPR042099">
    <property type="entry name" value="ANL_N_sf"/>
</dbReference>
<keyword evidence="4" id="KW-1133">Transmembrane helix</keyword>
<feature type="transmembrane region" description="Helical" evidence="4">
    <location>
        <begin position="663"/>
        <end position="690"/>
    </location>
</feature>
<feature type="transmembrane region" description="Helical" evidence="4">
    <location>
        <begin position="771"/>
        <end position="789"/>
    </location>
</feature>
<evidence type="ECO:0000256" key="4">
    <source>
        <dbReference type="SAM" id="Phobius"/>
    </source>
</evidence>
<dbReference type="InterPro" id="IPR010071">
    <property type="entry name" value="AA_adenyl_dom"/>
</dbReference>
<dbReference type="InterPro" id="IPR000873">
    <property type="entry name" value="AMP-dep_synth/lig_dom"/>
</dbReference>
<keyword evidence="2" id="KW-0597">Phosphoprotein</keyword>
<dbReference type="SUPFAM" id="SSF56801">
    <property type="entry name" value="Acetyl-CoA synthetase-like"/>
    <property type="match status" value="1"/>
</dbReference>
<organism evidence="6 7">
    <name type="scientific">Ascobolus immersus RN42</name>
    <dbReference type="NCBI Taxonomy" id="1160509"/>
    <lineage>
        <taxon>Eukaryota</taxon>
        <taxon>Fungi</taxon>
        <taxon>Dikarya</taxon>
        <taxon>Ascomycota</taxon>
        <taxon>Pezizomycotina</taxon>
        <taxon>Pezizomycetes</taxon>
        <taxon>Pezizales</taxon>
        <taxon>Ascobolaceae</taxon>
        <taxon>Ascobolus</taxon>
    </lineage>
</organism>
<dbReference type="SUPFAM" id="SSF52343">
    <property type="entry name" value="Ferredoxin reductase-like, C-terminal NADP-linked domain"/>
    <property type="match status" value="1"/>
</dbReference>
<dbReference type="InterPro" id="IPR045851">
    <property type="entry name" value="AMP-bd_C_sf"/>
</dbReference>
<evidence type="ECO:0000256" key="1">
    <source>
        <dbReference type="ARBA" id="ARBA00022450"/>
    </source>
</evidence>
<dbReference type="Pfam" id="PF00501">
    <property type="entry name" value="AMP-binding"/>
    <property type="match status" value="1"/>
</dbReference>
<dbReference type="Gene3D" id="3.40.50.12780">
    <property type="entry name" value="N-terminal domain of ligase-like"/>
    <property type="match status" value="1"/>
</dbReference>
<keyword evidence="7" id="KW-1185">Reference proteome</keyword>
<feature type="compositionally biased region" description="Low complexity" evidence="3">
    <location>
        <begin position="525"/>
        <end position="541"/>
    </location>
</feature>
<feature type="region of interest" description="Disordered" evidence="3">
    <location>
        <begin position="524"/>
        <end position="550"/>
    </location>
</feature>
<evidence type="ECO:0000256" key="3">
    <source>
        <dbReference type="SAM" id="MobiDB-lite"/>
    </source>
</evidence>
<evidence type="ECO:0000256" key="2">
    <source>
        <dbReference type="ARBA" id="ARBA00022553"/>
    </source>
</evidence>
<keyword evidence="4" id="KW-0472">Membrane</keyword>
<feature type="domain" description="AMP-dependent synthetase/ligase" evidence="5">
    <location>
        <begin position="12"/>
        <end position="346"/>
    </location>
</feature>
<keyword evidence="1" id="KW-0596">Phosphopantetheine</keyword>
<dbReference type="AlphaFoldDB" id="A0A3N4HQB7"/>
<protein>
    <submittedName>
        <fullName evidence="6">Nonribosomal peptide synthetase 12</fullName>
    </submittedName>
</protein>
<dbReference type="Proteomes" id="UP000275078">
    <property type="component" value="Unassembled WGS sequence"/>
</dbReference>
<dbReference type="EMBL" id="ML119770">
    <property type="protein sequence ID" value="RPA75176.1"/>
    <property type="molecule type" value="Genomic_DNA"/>
</dbReference>
<feature type="transmembrane region" description="Helical" evidence="4">
    <location>
        <begin position="702"/>
        <end position="720"/>
    </location>
</feature>
<dbReference type="STRING" id="1160509.A0A3N4HQB7"/>
<dbReference type="PANTHER" id="PTHR33927">
    <property type="entry name" value="TRANSMEMBRANE PROTEIN"/>
    <property type="match status" value="1"/>
</dbReference>
<dbReference type="NCBIfam" id="TIGR01733">
    <property type="entry name" value="AA-adenyl-dom"/>
    <property type="match status" value="1"/>
</dbReference>
<gene>
    <name evidence="6" type="ORF">BJ508DRAFT_230341</name>
</gene>
<feature type="transmembrane region" description="Helical" evidence="4">
    <location>
        <begin position="587"/>
        <end position="608"/>
    </location>
</feature>
<accession>A0A3N4HQB7</accession>
<reference evidence="6 7" key="1">
    <citation type="journal article" date="2018" name="Nat. Ecol. Evol.">
        <title>Pezizomycetes genomes reveal the molecular basis of ectomycorrhizal truffle lifestyle.</title>
        <authorList>
            <person name="Murat C."/>
            <person name="Payen T."/>
            <person name="Noel B."/>
            <person name="Kuo A."/>
            <person name="Morin E."/>
            <person name="Chen J."/>
            <person name="Kohler A."/>
            <person name="Krizsan K."/>
            <person name="Balestrini R."/>
            <person name="Da Silva C."/>
            <person name="Montanini B."/>
            <person name="Hainaut M."/>
            <person name="Levati E."/>
            <person name="Barry K.W."/>
            <person name="Belfiori B."/>
            <person name="Cichocki N."/>
            <person name="Clum A."/>
            <person name="Dockter R.B."/>
            <person name="Fauchery L."/>
            <person name="Guy J."/>
            <person name="Iotti M."/>
            <person name="Le Tacon F."/>
            <person name="Lindquist E.A."/>
            <person name="Lipzen A."/>
            <person name="Malagnac F."/>
            <person name="Mello A."/>
            <person name="Molinier V."/>
            <person name="Miyauchi S."/>
            <person name="Poulain J."/>
            <person name="Riccioni C."/>
            <person name="Rubini A."/>
            <person name="Sitrit Y."/>
            <person name="Splivallo R."/>
            <person name="Traeger S."/>
            <person name="Wang M."/>
            <person name="Zifcakova L."/>
            <person name="Wipf D."/>
            <person name="Zambonelli A."/>
            <person name="Paolocci F."/>
            <person name="Nowrousian M."/>
            <person name="Ottonello S."/>
            <person name="Baldrian P."/>
            <person name="Spatafora J.W."/>
            <person name="Henrissat B."/>
            <person name="Nagy L.G."/>
            <person name="Aury J.M."/>
            <person name="Wincker P."/>
            <person name="Grigoriev I.V."/>
            <person name="Bonfante P."/>
            <person name="Martin F.M."/>
        </authorList>
    </citation>
    <scope>NUCLEOTIDE SEQUENCE [LARGE SCALE GENOMIC DNA]</scope>
    <source>
        <strain evidence="6 7">RN42</strain>
    </source>
</reference>
<proteinExistence type="predicted"/>
<evidence type="ECO:0000259" key="5">
    <source>
        <dbReference type="Pfam" id="PF00501"/>
    </source>
</evidence>
<feature type="transmembrane region" description="Helical" evidence="4">
    <location>
        <begin position="732"/>
        <end position="751"/>
    </location>
</feature>
<dbReference type="PANTHER" id="PTHR33927:SF5">
    <property type="entry name" value="ENZYME, PUTATIVE (AFU_ORTHOLOGUE AFUA_8G01222)-RELATED"/>
    <property type="match status" value="1"/>
</dbReference>
<dbReference type="InterPro" id="IPR052979">
    <property type="entry name" value="Adenylate-forming_domain"/>
</dbReference>